<sequence length="184" mass="21332">MYLTLAFVVTEENPRTEVEAAEAAETLDPRNPEDDDPVPRYEAPPPSYIESLQKRLEHHDRELARLTTEHEQLRAENYKHRKNRRIEVERLIANNERLLARKDRERKLKNAMEAAEAEEKAREAAEANDVANFSGVSREEREKNERMTEKLQRAGDGKAALRKRKAAHRKRMLALALTEPAVDE</sequence>
<proteinExistence type="predicted"/>
<dbReference type="EMBL" id="JAUTXU010000392">
    <property type="protein sequence ID" value="KAK3681873.1"/>
    <property type="molecule type" value="Genomic_DNA"/>
</dbReference>
<keyword evidence="2" id="KW-1185">Reference proteome</keyword>
<dbReference type="Proteomes" id="UP001281147">
    <property type="component" value="Unassembled WGS sequence"/>
</dbReference>
<gene>
    <name evidence="1" type="ORF">LTR37_020803</name>
</gene>
<accession>A0ACC3MD95</accession>
<evidence type="ECO:0000313" key="2">
    <source>
        <dbReference type="Proteomes" id="UP001281147"/>
    </source>
</evidence>
<comment type="caution">
    <text evidence="1">The sequence shown here is derived from an EMBL/GenBank/DDBJ whole genome shotgun (WGS) entry which is preliminary data.</text>
</comment>
<evidence type="ECO:0000313" key="1">
    <source>
        <dbReference type="EMBL" id="KAK3681873.1"/>
    </source>
</evidence>
<name>A0ACC3MD95_9PEZI</name>
<organism evidence="1 2">
    <name type="scientific">Vermiconidia calcicola</name>
    <dbReference type="NCBI Taxonomy" id="1690605"/>
    <lineage>
        <taxon>Eukaryota</taxon>
        <taxon>Fungi</taxon>
        <taxon>Dikarya</taxon>
        <taxon>Ascomycota</taxon>
        <taxon>Pezizomycotina</taxon>
        <taxon>Dothideomycetes</taxon>
        <taxon>Dothideomycetidae</taxon>
        <taxon>Mycosphaerellales</taxon>
        <taxon>Extremaceae</taxon>
        <taxon>Vermiconidia</taxon>
    </lineage>
</organism>
<reference evidence="1" key="1">
    <citation type="submission" date="2023-07" db="EMBL/GenBank/DDBJ databases">
        <title>Black Yeasts Isolated from many extreme environments.</title>
        <authorList>
            <person name="Coleine C."/>
            <person name="Stajich J.E."/>
            <person name="Selbmann L."/>
        </authorList>
    </citation>
    <scope>NUCLEOTIDE SEQUENCE</scope>
    <source>
        <strain evidence="1">CCFEE 5714</strain>
    </source>
</reference>
<protein>
    <submittedName>
        <fullName evidence="1">Uncharacterized protein</fullName>
    </submittedName>
</protein>